<protein>
    <submittedName>
        <fullName evidence="2">Uncharacterized protein</fullName>
    </submittedName>
</protein>
<dbReference type="Proteomes" id="UP000076722">
    <property type="component" value="Unassembled WGS sequence"/>
</dbReference>
<gene>
    <name evidence="2" type="ORF">SISNIDRAFT_510087</name>
</gene>
<sequence length="184" mass="19702">MPRPTKRTGARSPVPLSTVLNGYAGQPQHGIRSPVAVEADLRFYGDGLLKSVFLIRSPPLSRSRTLNEDIPLYGTTGGKDKPQSDPSPPSRLLTSGFQMGTRANPESPINGVLGKIVQFLGGLGGVRVEAILSGFASNPEIANPCRIAFRADSTCESDSPESDSQYPHCGIILQSSSLAHFHYR</sequence>
<keyword evidence="3" id="KW-1185">Reference proteome</keyword>
<reference evidence="2 3" key="1">
    <citation type="journal article" date="2016" name="Mol. Biol. Evol.">
        <title>Comparative Genomics of Early-Diverging Mushroom-Forming Fungi Provides Insights into the Origins of Lignocellulose Decay Capabilities.</title>
        <authorList>
            <person name="Nagy L.G."/>
            <person name="Riley R."/>
            <person name="Tritt A."/>
            <person name="Adam C."/>
            <person name="Daum C."/>
            <person name="Floudas D."/>
            <person name="Sun H."/>
            <person name="Yadav J.S."/>
            <person name="Pangilinan J."/>
            <person name="Larsson K.H."/>
            <person name="Matsuura K."/>
            <person name="Barry K."/>
            <person name="Labutti K."/>
            <person name="Kuo R."/>
            <person name="Ohm R.A."/>
            <person name="Bhattacharya S.S."/>
            <person name="Shirouzu T."/>
            <person name="Yoshinaga Y."/>
            <person name="Martin F.M."/>
            <person name="Grigoriev I.V."/>
            <person name="Hibbett D.S."/>
        </authorList>
    </citation>
    <scope>NUCLEOTIDE SEQUENCE [LARGE SCALE GENOMIC DNA]</scope>
    <source>
        <strain evidence="2 3">HHB9708</strain>
    </source>
</reference>
<proteinExistence type="predicted"/>
<accession>A0A164TFJ8</accession>
<feature type="region of interest" description="Disordered" evidence="1">
    <location>
        <begin position="65"/>
        <end position="95"/>
    </location>
</feature>
<evidence type="ECO:0000256" key="1">
    <source>
        <dbReference type="SAM" id="MobiDB-lite"/>
    </source>
</evidence>
<name>A0A164TFJ8_9AGAM</name>
<evidence type="ECO:0000313" key="2">
    <source>
        <dbReference type="EMBL" id="KZS92327.1"/>
    </source>
</evidence>
<evidence type="ECO:0000313" key="3">
    <source>
        <dbReference type="Proteomes" id="UP000076722"/>
    </source>
</evidence>
<dbReference type="EMBL" id="KV419410">
    <property type="protein sequence ID" value="KZS92327.1"/>
    <property type="molecule type" value="Genomic_DNA"/>
</dbReference>
<organism evidence="2 3">
    <name type="scientific">Sistotremastrum niveocremeum HHB9708</name>
    <dbReference type="NCBI Taxonomy" id="1314777"/>
    <lineage>
        <taxon>Eukaryota</taxon>
        <taxon>Fungi</taxon>
        <taxon>Dikarya</taxon>
        <taxon>Basidiomycota</taxon>
        <taxon>Agaricomycotina</taxon>
        <taxon>Agaricomycetes</taxon>
        <taxon>Sistotremastrales</taxon>
        <taxon>Sistotremastraceae</taxon>
        <taxon>Sertulicium</taxon>
        <taxon>Sertulicium niveocremeum</taxon>
    </lineage>
</organism>
<dbReference type="AlphaFoldDB" id="A0A164TFJ8"/>